<feature type="transmembrane region" description="Helical" evidence="2">
    <location>
        <begin position="6"/>
        <end position="25"/>
    </location>
</feature>
<keyword evidence="2" id="KW-1133">Transmembrane helix</keyword>
<evidence type="ECO:0000259" key="3">
    <source>
        <dbReference type="Pfam" id="PF03372"/>
    </source>
</evidence>
<dbReference type="Proteomes" id="UP000535415">
    <property type="component" value="Unassembled WGS sequence"/>
</dbReference>
<dbReference type="RefSeq" id="WP_343042716.1">
    <property type="nucleotide sequence ID" value="NZ_JACIJM010000018.1"/>
</dbReference>
<keyword evidence="4" id="KW-0540">Nuclease</keyword>
<keyword evidence="4" id="KW-0255">Endonuclease</keyword>
<dbReference type="InterPro" id="IPR005135">
    <property type="entry name" value="Endo/exonuclease/phosphatase"/>
</dbReference>
<dbReference type="EMBL" id="JACIJM010000018">
    <property type="protein sequence ID" value="MBB5723991.1"/>
    <property type="molecule type" value="Genomic_DNA"/>
</dbReference>
<gene>
    <name evidence="4" type="ORF">FHS72_003639</name>
</gene>
<dbReference type="AlphaFoldDB" id="A0A7W9BP47"/>
<dbReference type="SUPFAM" id="SSF56219">
    <property type="entry name" value="DNase I-like"/>
    <property type="match status" value="1"/>
</dbReference>
<accession>A0A7W9BP47</accession>
<dbReference type="InterPro" id="IPR036691">
    <property type="entry name" value="Endo/exonu/phosph_ase_sf"/>
</dbReference>
<proteinExistence type="predicted"/>
<evidence type="ECO:0000313" key="4">
    <source>
        <dbReference type="EMBL" id="MBB5723991.1"/>
    </source>
</evidence>
<comment type="caution">
    <text evidence="4">The sequence shown here is derived from an EMBL/GenBank/DDBJ whole genome shotgun (WGS) entry which is preliminary data.</text>
</comment>
<name>A0A7W9BP47_9RHOB</name>
<evidence type="ECO:0000256" key="2">
    <source>
        <dbReference type="SAM" id="Phobius"/>
    </source>
</evidence>
<keyword evidence="4" id="KW-0269">Exonuclease</keyword>
<dbReference type="Pfam" id="PF03372">
    <property type="entry name" value="Exo_endo_phos"/>
    <property type="match status" value="1"/>
</dbReference>
<keyword evidence="5" id="KW-1185">Reference proteome</keyword>
<feature type="compositionally biased region" description="Basic and acidic residues" evidence="1">
    <location>
        <begin position="350"/>
        <end position="367"/>
    </location>
</feature>
<dbReference type="Gene3D" id="3.60.10.10">
    <property type="entry name" value="Endonuclease/exonuclease/phosphatase"/>
    <property type="match status" value="1"/>
</dbReference>
<feature type="domain" description="Endonuclease/exonuclease/phosphatase" evidence="3">
    <location>
        <begin position="113"/>
        <end position="315"/>
    </location>
</feature>
<feature type="region of interest" description="Disordered" evidence="1">
    <location>
        <begin position="329"/>
        <end position="367"/>
    </location>
</feature>
<feature type="transmembrane region" description="Helical" evidence="2">
    <location>
        <begin position="64"/>
        <end position="82"/>
    </location>
</feature>
<organism evidence="4 5">
    <name type="scientific">Yoonia ponticola</name>
    <dbReference type="NCBI Taxonomy" id="1524255"/>
    <lineage>
        <taxon>Bacteria</taxon>
        <taxon>Pseudomonadati</taxon>
        <taxon>Pseudomonadota</taxon>
        <taxon>Alphaproteobacteria</taxon>
        <taxon>Rhodobacterales</taxon>
        <taxon>Paracoccaceae</taxon>
        <taxon>Yoonia</taxon>
    </lineage>
</organism>
<protein>
    <submittedName>
        <fullName evidence="4">Endonuclease/exonuclease/phosphatase (EEP) superfamily protein YafD</fullName>
    </submittedName>
</protein>
<feature type="transmembrane region" description="Helical" evidence="2">
    <location>
        <begin position="37"/>
        <end position="58"/>
    </location>
</feature>
<dbReference type="GO" id="GO:0004527">
    <property type="term" value="F:exonuclease activity"/>
    <property type="evidence" value="ECO:0007669"/>
    <property type="project" value="UniProtKB-KW"/>
</dbReference>
<reference evidence="4 5" key="1">
    <citation type="submission" date="2020-08" db="EMBL/GenBank/DDBJ databases">
        <title>Genomic Encyclopedia of Type Strains, Phase IV (KMG-IV): sequencing the most valuable type-strain genomes for metagenomic binning, comparative biology and taxonomic classification.</title>
        <authorList>
            <person name="Goeker M."/>
        </authorList>
    </citation>
    <scope>NUCLEOTIDE SEQUENCE [LARGE SCALE GENOMIC DNA]</scope>
    <source>
        <strain evidence="4 5">DSM 101064</strain>
    </source>
</reference>
<sequence>MTLAILGTILWLLLIFVALSTFLPMTKLPYGFVQGIGFFRLQTLVLTILIAVVAIMSFEGANRIWLVALAVVLTLVNSIYIAKFTPIWRVQSHKPDGAISDIDKRTVSILASNVKMSNRAYHRFNQMVREEAPDILIVVEVDQPWLDGIEEIKSLFAEKIEVPFDTGYGMALYSRFPLGQVDVAELVTEGVPSIRAAVQLPAGSWFRIFAVHPEPPVPNMDTKGRDSEIALAGLKAQSDSLPVVIAGDLNDVAWSTTTRRFQRLSGLLDPRIGRGFYATFHAMIPCFRWPLDHLFHDAKFRLLDMRRLAPIGSDHFPMFFSLALTESEGDNVLPEPPRNGEKEEVDEMIDDAKAEERAPIGTEWEKD</sequence>
<evidence type="ECO:0000256" key="1">
    <source>
        <dbReference type="SAM" id="MobiDB-lite"/>
    </source>
</evidence>
<evidence type="ECO:0000313" key="5">
    <source>
        <dbReference type="Proteomes" id="UP000535415"/>
    </source>
</evidence>
<keyword evidence="4" id="KW-0378">Hydrolase</keyword>
<keyword evidence="2" id="KW-0812">Transmembrane</keyword>
<dbReference type="GO" id="GO:0004519">
    <property type="term" value="F:endonuclease activity"/>
    <property type="evidence" value="ECO:0007669"/>
    <property type="project" value="UniProtKB-KW"/>
</dbReference>
<keyword evidence="2" id="KW-0472">Membrane</keyword>